<gene>
    <name evidence="1" type="ORF">BcellWH2_00265</name>
</gene>
<dbReference type="PATRIC" id="fig|246787.4.peg.277"/>
<organism evidence="1 2">
    <name type="scientific">Bacteroides cellulosilyticus</name>
    <dbReference type="NCBI Taxonomy" id="246787"/>
    <lineage>
        <taxon>Bacteria</taxon>
        <taxon>Pseudomonadati</taxon>
        <taxon>Bacteroidota</taxon>
        <taxon>Bacteroidia</taxon>
        <taxon>Bacteroidales</taxon>
        <taxon>Bacteroidaceae</taxon>
        <taxon>Bacteroides</taxon>
    </lineage>
</organism>
<dbReference type="Proteomes" id="UP000061809">
    <property type="component" value="Chromosome"/>
</dbReference>
<name>A0A0P0G173_9BACE</name>
<reference evidence="1 2" key="1">
    <citation type="journal article" date="2015" name="Science">
        <title>Genetic determinants of in vivo fitness and diet responsiveness in multiple human gut Bacteroides.</title>
        <authorList>
            <person name="Wu M."/>
            <person name="McNulty N.P."/>
            <person name="Rodionov D.A."/>
            <person name="Khoroshkin M.S."/>
            <person name="Griffin N.W."/>
            <person name="Cheng J."/>
            <person name="Latreille P."/>
            <person name="Kerstetter R.A."/>
            <person name="Terrapon N."/>
            <person name="Henrissat B."/>
            <person name="Osterman A.L."/>
            <person name="Gordon J.I."/>
        </authorList>
    </citation>
    <scope>NUCLEOTIDE SEQUENCE [LARGE SCALE GENOMIC DNA]</scope>
    <source>
        <strain evidence="1 2">WH2</strain>
    </source>
</reference>
<proteinExistence type="predicted"/>
<evidence type="ECO:0000313" key="1">
    <source>
        <dbReference type="EMBL" id="ALJ57541.1"/>
    </source>
</evidence>
<protein>
    <submittedName>
        <fullName evidence="1">Uncharacterized protein</fullName>
    </submittedName>
</protein>
<evidence type="ECO:0000313" key="2">
    <source>
        <dbReference type="Proteomes" id="UP000061809"/>
    </source>
</evidence>
<dbReference type="EMBL" id="CP012801">
    <property type="protein sequence ID" value="ALJ57541.1"/>
    <property type="molecule type" value="Genomic_DNA"/>
</dbReference>
<dbReference type="RefSeq" id="WP_029426944.1">
    <property type="nucleotide sequence ID" value="NZ_CP012801.1"/>
</dbReference>
<sequence>MNKILDFFKDCLEAFSEAYKYAELDFYKLRNEVISLLDKARSKGYTDPAYCELSIEIRDAYETAVQIQTFYKKNGKFFRFKKELDLGKLVNIPYVVKQRLIAENKITIKLSDFQNLYSVRDADIMPSVEFDYLRNNAHIGGDRKSVEPIKAILSITDELFYYVVELTCTYEDNKIETRRKYFANIKNIPADVQNTILSSEDKTCVLDVTH</sequence>
<dbReference type="AlphaFoldDB" id="A0A0P0G173"/>
<accession>A0A0P0G173</accession>
<dbReference type="KEGG" id="bcel:BcellWH2_00265"/>